<gene>
    <name evidence="2" type="ORF">GXP69_01230</name>
</gene>
<keyword evidence="3" id="KW-1185">Reference proteome</keyword>
<dbReference type="AlphaFoldDB" id="A0A6B3LGX8"/>
<evidence type="ECO:0000313" key="3">
    <source>
        <dbReference type="Proteomes" id="UP000474777"/>
    </source>
</evidence>
<dbReference type="EMBL" id="JAAGWD010000001">
    <property type="protein sequence ID" value="NEM96302.1"/>
    <property type="molecule type" value="Genomic_DNA"/>
</dbReference>
<name>A0A6B3LGX8_9BACT</name>
<feature type="region of interest" description="Disordered" evidence="1">
    <location>
        <begin position="76"/>
        <end position="101"/>
    </location>
</feature>
<reference evidence="2 3" key="1">
    <citation type="submission" date="2020-02" db="EMBL/GenBank/DDBJ databases">
        <authorList>
            <person name="Kim M.K."/>
        </authorList>
    </citation>
    <scope>NUCLEOTIDE SEQUENCE [LARGE SCALE GENOMIC DNA]</scope>
    <source>
        <strain evidence="2 3">BT327</strain>
    </source>
</reference>
<comment type="caution">
    <text evidence="2">The sequence shown here is derived from an EMBL/GenBank/DDBJ whole genome shotgun (WGS) entry which is preliminary data.</text>
</comment>
<feature type="region of interest" description="Disordered" evidence="1">
    <location>
        <begin position="170"/>
        <end position="204"/>
    </location>
</feature>
<evidence type="ECO:0000313" key="2">
    <source>
        <dbReference type="EMBL" id="NEM96302.1"/>
    </source>
</evidence>
<evidence type="ECO:0000256" key="1">
    <source>
        <dbReference type="SAM" id="MobiDB-lite"/>
    </source>
</evidence>
<protein>
    <submittedName>
        <fullName evidence="2">Uncharacterized protein</fullName>
    </submittedName>
</protein>
<feature type="compositionally biased region" description="Basic and acidic residues" evidence="1">
    <location>
        <begin position="116"/>
        <end position="128"/>
    </location>
</feature>
<dbReference type="Proteomes" id="UP000474777">
    <property type="component" value="Unassembled WGS sequence"/>
</dbReference>
<dbReference type="RefSeq" id="WP_163911297.1">
    <property type="nucleotide sequence ID" value="NZ_JAAGWD010000001.1"/>
</dbReference>
<sequence length="204" mass="22180">MSDVNNPLFDNQREFLERQKEEYKNALMGDVEQIKTQGQQIGKKVAIAGGVVVAGLLLRRMFSGGKKKAPKVAKAKKGKTTAKDNAKSAGTIPVSHPIPDYDPVAHRTVTDFTAEHTASEEFRTETGKQKKQKKAGSGLVKTFMDSPFARQMMQQGVTLLVAYIAKKAADRMQSEPENNDIAAKAVPATEADPVVKSASEKHAI</sequence>
<accession>A0A6B3LGX8</accession>
<organism evidence="2 3">
    <name type="scientific">Pontibacter burrus</name>
    <dbReference type="NCBI Taxonomy" id="2704466"/>
    <lineage>
        <taxon>Bacteria</taxon>
        <taxon>Pseudomonadati</taxon>
        <taxon>Bacteroidota</taxon>
        <taxon>Cytophagia</taxon>
        <taxon>Cytophagales</taxon>
        <taxon>Hymenobacteraceae</taxon>
        <taxon>Pontibacter</taxon>
    </lineage>
</organism>
<feature type="region of interest" description="Disordered" evidence="1">
    <location>
        <begin position="116"/>
        <end position="136"/>
    </location>
</feature>
<proteinExistence type="predicted"/>